<proteinExistence type="inferred from homology"/>
<feature type="binding site" evidence="12">
    <location>
        <position position="92"/>
    </location>
    <ligand>
        <name>Fe cation</name>
        <dbReference type="ChEBI" id="CHEBI:24875"/>
    </ligand>
</feature>
<dbReference type="PANTHER" id="PTHR33202">
    <property type="entry name" value="ZINC UPTAKE REGULATION PROTEIN"/>
    <property type="match status" value="1"/>
</dbReference>
<evidence type="ECO:0000256" key="7">
    <source>
        <dbReference type="ARBA" id="ARBA00022723"/>
    </source>
</evidence>
<dbReference type="InterPro" id="IPR036388">
    <property type="entry name" value="WH-like_DNA-bd_sf"/>
</dbReference>
<keyword evidence="5 13" id="KW-0963">Cytoplasm</keyword>
<evidence type="ECO:0000256" key="3">
    <source>
        <dbReference type="ARBA" id="ARBA00011738"/>
    </source>
</evidence>
<dbReference type="GO" id="GO:1900376">
    <property type="term" value="P:regulation of secondary metabolite biosynthetic process"/>
    <property type="evidence" value="ECO:0007669"/>
    <property type="project" value="TreeGrafter"/>
</dbReference>
<keyword evidence="12 13" id="KW-0408">Iron</keyword>
<keyword evidence="6 13" id="KW-0678">Repressor</keyword>
<accession>A0AA41QRS5</accession>
<feature type="binding site" evidence="12">
    <location>
        <position position="94"/>
    </location>
    <ligand>
        <name>Fe cation</name>
        <dbReference type="ChEBI" id="CHEBI:24875"/>
    </ligand>
</feature>
<dbReference type="InterPro" id="IPR002481">
    <property type="entry name" value="FUR"/>
</dbReference>
<dbReference type="InterPro" id="IPR043135">
    <property type="entry name" value="Fur_C"/>
</dbReference>
<keyword evidence="9 13" id="KW-0805">Transcription regulation</keyword>
<dbReference type="GO" id="GO:0000976">
    <property type="term" value="F:transcription cis-regulatory region binding"/>
    <property type="evidence" value="ECO:0007669"/>
    <property type="project" value="TreeGrafter"/>
</dbReference>
<evidence type="ECO:0000256" key="4">
    <source>
        <dbReference type="ARBA" id="ARBA00020910"/>
    </source>
</evidence>
<keyword evidence="10 13" id="KW-0238">DNA-binding</keyword>
<dbReference type="InterPro" id="IPR036390">
    <property type="entry name" value="WH_DNA-bd_sf"/>
</dbReference>
<evidence type="ECO:0000256" key="5">
    <source>
        <dbReference type="ARBA" id="ARBA00022490"/>
    </source>
</evidence>
<evidence type="ECO:0000256" key="11">
    <source>
        <dbReference type="ARBA" id="ARBA00023163"/>
    </source>
</evidence>
<comment type="subcellular location">
    <subcellularLocation>
        <location evidence="1 13">Cytoplasm</location>
    </subcellularLocation>
</comment>
<keyword evidence="7 12" id="KW-0479">Metal-binding</keyword>
<name>A0AA41QRS5_9HYPH</name>
<dbReference type="GO" id="GO:0045892">
    <property type="term" value="P:negative regulation of DNA-templated transcription"/>
    <property type="evidence" value="ECO:0007669"/>
    <property type="project" value="TreeGrafter"/>
</dbReference>
<dbReference type="Pfam" id="PF01475">
    <property type="entry name" value="FUR"/>
    <property type="match status" value="1"/>
</dbReference>
<dbReference type="FunFam" id="1.10.10.10:FF:000051">
    <property type="entry name" value="Fur family transcriptional regulator"/>
    <property type="match status" value="1"/>
</dbReference>
<gene>
    <name evidence="13" type="primary">fur</name>
    <name evidence="14" type="ORF">ML536_16590</name>
</gene>
<evidence type="ECO:0000256" key="13">
    <source>
        <dbReference type="RuleBase" id="RU364037"/>
    </source>
</evidence>
<evidence type="ECO:0000313" key="14">
    <source>
        <dbReference type="EMBL" id="MCI0128451.1"/>
    </source>
</evidence>
<evidence type="ECO:0000256" key="8">
    <source>
        <dbReference type="ARBA" id="ARBA00022833"/>
    </source>
</evidence>
<dbReference type="CDD" id="cd07153">
    <property type="entry name" value="Fur_like"/>
    <property type="match status" value="1"/>
</dbReference>
<evidence type="ECO:0000256" key="9">
    <source>
        <dbReference type="ARBA" id="ARBA00023015"/>
    </source>
</evidence>
<evidence type="ECO:0000256" key="1">
    <source>
        <dbReference type="ARBA" id="ARBA00004496"/>
    </source>
</evidence>
<dbReference type="SUPFAM" id="SSF46785">
    <property type="entry name" value="Winged helix' DNA-binding domain"/>
    <property type="match status" value="1"/>
</dbReference>
<dbReference type="Proteomes" id="UP001156140">
    <property type="component" value="Unassembled WGS sequence"/>
</dbReference>
<comment type="similarity">
    <text evidence="2 13">Belongs to the Fur family.</text>
</comment>
<feature type="binding site" evidence="12">
    <location>
        <position position="130"/>
    </location>
    <ligand>
        <name>Fe cation</name>
        <dbReference type="ChEBI" id="CHEBI:24875"/>
    </ligand>
</feature>
<organism evidence="14 15">
    <name type="scientific">Paradevosia shaoguanensis</name>
    <dbReference type="NCBI Taxonomy" id="1335043"/>
    <lineage>
        <taxon>Bacteria</taxon>
        <taxon>Pseudomonadati</taxon>
        <taxon>Pseudomonadota</taxon>
        <taxon>Alphaproteobacteria</taxon>
        <taxon>Hyphomicrobiales</taxon>
        <taxon>Devosiaceae</taxon>
        <taxon>Paradevosia</taxon>
    </lineage>
</organism>
<reference evidence="14" key="1">
    <citation type="submission" date="2022-03" db="EMBL/GenBank/DDBJ databases">
        <title>The complete genome sequence of a Methyloterrigena soli.</title>
        <authorList>
            <person name="Zi Z."/>
        </authorList>
    </citation>
    <scope>NUCLEOTIDE SEQUENCE</scope>
    <source>
        <strain evidence="14">M48</strain>
    </source>
</reference>
<dbReference type="EMBL" id="JALAZD010000002">
    <property type="protein sequence ID" value="MCI0128451.1"/>
    <property type="molecule type" value="Genomic_DNA"/>
</dbReference>
<dbReference type="Gene3D" id="1.10.10.10">
    <property type="entry name" value="Winged helix-like DNA-binding domain superfamily/Winged helix DNA-binding domain"/>
    <property type="match status" value="1"/>
</dbReference>
<dbReference type="AlphaFoldDB" id="A0AA41QRS5"/>
<dbReference type="GO" id="GO:0008270">
    <property type="term" value="F:zinc ion binding"/>
    <property type="evidence" value="ECO:0007669"/>
    <property type="project" value="TreeGrafter"/>
</dbReference>
<comment type="cofactor">
    <cofactor evidence="12">
        <name>Mn(2+)</name>
        <dbReference type="ChEBI" id="CHEBI:29035"/>
    </cofactor>
    <cofactor evidence="12">
        <name>Fe(2+)</name>
        <dbReference type="ChEBI" id="CHEBI:29033"/>
    </cofactor>
    <text evidence="12">Binds 1 Mn(2+) or Fe(2+) ion per subunit.</text>
</comment>
<sequence>MMNTPNAATLEEQCAARGMRMTDQRRVIAQVIEQSDDHPDVEELYNRASKIDPRISLSTVYRTVNLFEEAGLVTKHDFKDGRARFELIPDEHHDHLIDIRSGKVIEFRNEEIEAIQDVIAKRLGYKLVDHRLELYAVPLEKGPKK</sequence>
<comment type="caution">
    <text evidence="14">The sequence shown here is derived from an EMBL/GenBank/DDBJ whole genome shotgun (WGS) entry which is preliminary data.</text>
</comment>
<comment type="subunit">
    <text evidence="3 13">Homodimer.</text>
</comment>
<evidence type="ECO:0000256" key="12">
    <source>
        <dbReference type="PIRSR" id="PIRSR602481-2"/>
    </source>
</evidence>
<dbReference type="Gene3D" id="3.30.1490.190">
    <property type="match status" value="1"/>
</dbReference>
<evidence type="ECO:0000256" key="6">
    <source>
        <dbReference type="ARBA" id="ARBA00022491"/>
    </source>
</evidence>
<protein>
    <recommendedName>
        <fullName evidence="4 13">Ferric uptake regulation protein</fullName>
    </recommendedName>
</protein>
<dbReference type="PANTHER" id="PTHR33202:SF2">
    <property type="entry name" value="FERRIC UPTAKE REGULATION PROTEIN"/>
    <property type="match status" value="1"/>
</dbReference>
<evidence type="ECO:0000313" key="15">
    <source>
        <dbReference type="Proteomes" id="UP001156140"/>
    </source>
</evidence>
<keyword evidence="15" id="KW-1185">Reference proteome</keyword>
<dbReference type="GO" id="GO:0003700">
    <property type="term" value="F:DNA-binding transcription factor activity"/>
    <property type="evidence" value="ECO:0007669"/>
    <property type="project" value="UniProtKB-UniRule"/>
</dbReference>
<evidence type="ECO:0000256" key="10">
    <source>
        <dbReference type="ARBA" id="ARBA00023125"/>
    </source>
</evidence>
<keyword evidence="8 13" id="KW-0862">Zinc</keyword>
<keyword evidence="11 13" id="KW-0804">Transcription</keyword>
<evidence type="ECO:0000256" key="2">
    <source>
        <dbReference type="ARBA" id="ARBA00007957"/>
    </source>
</evidence>
<feature type="binding site" evidence="12">
    <location>
        <position position="113"/>
    </location>
    <ligand>
        <name>Fe cation</name>
        <dbReference type="ChEBI" id="CHEBI:24875"/>
    </ligand>
</feature>
<dbReference type="GO" id="GO:0005829">
    <property type="term" value="C:cytosol"/>
    <property type="evidence" value="ECO:0007669"/>
    <property type="project" value="TreeGrafter"/>
</dbReference>